<evidence type="ECO:0000256" key="1">
    <source>
        <dbReference type="ARBA" id="ARBA00004123"/>
    </source>
</evidence>
<keyword evidence="6" id="KW-0408">Iron</keyword>
<protein>
    <submittedName>
        <fullName evidence="11">Alkylated DNA repair protein alkB like protein 6</fullName>
    </submittedName>
</protein>
<dbReference type="InterPro" id="IPR032862">
    <property type="entry name" value="ALKBH6"/>
</dbReference>
<dbReference type="InterPro" id="IPR005123">
    <property type="entry name" value="Oxoglu/Fe-dep_dioxygenase_dom"/>
</dbReference>
<dbReference type="GO" id="GO:0005634">
    <property type="term" value="C:nucleus"/>
    <property type="evidence" value="ECO:0007669"/>
    <property type="project" value="UniProtKB-SubCell"/>
</dbReference>
<comment type="caution">
    <text evidence="11">The sequence shown here is derived from an EMBL/GenBank/DDBJ whole genome shotgun (WGS) entry which is preliminary data.</text>
</comment>
<keyword evidence="5" id="KW-0560">Oxidoreductase</keyword>
<dbReference type="PROSITE" id="PS51471">
    <property type="entry name" value="FE2OG_OXY"/>
    <property type="match status" value="1"/>
</dbReference>
<dbReference type="AlphaFoldDB" id="S9TXD1"/>
<feature type="coiled-coil region" evidence="8">
    <location>
        <begin position="587"/>
        <end position="660"/>
    </location>
</feature>
<feature type="compositionally biased region" description="Basic and acidic residues" evidence="9">
    <location>
        <begin position="197"/>
        <end position="211"/>
    </location>
</feature>
<dbReference type="Gene3D" id="2.60.120.590">
    <property type="entry name" value="Alpha-ketoglutarate-dependent dioxygenase AlkB-like"/>
    <property type="match status" value="1"/>
</dbReference>
<feature type="region of interest" description="Disordered" evidence="9">
    <location>
        <begin position="260"/>
        <end position="279"/>
    </location>
</feature>
<evidence type="ECO:0000256" key="9">
    <source>
        <dbReference type="SAM" id="MobiDB-lite"/>
    </source>
</evidence>
<dbReference type="EMBL" id="ATMH01007865">
    <property type="protein sequence ID" value="EPY23117.1"/>
    <property type="molecule type" value="Genomic_DNA"/>
</dbReference>
<keyword evidence="12" id="KW-1185">Reference proteome</keyword>
<evidence type="ECO:0000256" key="2">
    <source>
        <dbReference type="ARBA" id="ARBA00007879"/>
    </source>
</evidence>
<dbReference type="InterPro" id="IPR037151">
    <property type="entry name" value="AlkB-like_sf"/>
</dbReference>
<keyword evidence="3" id="KW-0479">Metal-binding</keyword>
<dbReference type="PANTHER" id="PTHR46030:SF1">
    <property type="entry name" value="ALPHA-KETOGLUTARATE-DEPENDENT DIOXYGENASE ALKB HOMOLOG 6"/>
    <property type="match status" value="1"/>
</dbReference>
<reference evidence="11 12" key="1">
    <citation type="journal article" date="2013" name="PLoS ONE">
        <title>Predicting the Proteins of Angomonas deanei, Strigomonas culicis and Their Respective Endosymbionts Reveals New Aspects of the Trypanosomatidae Family.</title>
        <authorList>
            <person name="Motta M.C."/>
            <person name="Martins A.C."/>
            <person name="de Souza S.S."/>
            <person name="Catta-Preta C.M."/>
            <person name="Silva R."/>
            <person name="Klein C.C."/>
            <person name="de Almeida L.G."/>
            <person name="de Lima Cunha O."/>
            <person name="Ciapina L.P."/>
            <person name="Brocchi M."/>
            <person name="Colabardini A.C."/>
            <person name="de Araujo Lima B."/>
            <person name="Machado C.R."/>
            <person name="de Almeida Soares C.M."/>
            <person name="Probst C.M."/>
            <person name="de Menezes C.B."/>
            <person name="Thompson C.E."/>
            <person name="Bartholomeu D.C."/>
            <person name="Gradia D.F."/>
            <person name="Pavoni D.P."/>
            <person name="Grisard E.C."/>
            <person name="Fantinatti-Garboggini F."/>
            <person name="Marchini F.K."/>
            <person name="Rodrigues-Luiz G.F."/>
            <person name="Wagner G."/>
            <person name="Goldman G.H."/>
            <person name="Fietto J.L."/>
            <person name="Elias M.C."/>
            <person name="Goldman M.H."/>
            <person name="Sagot M.F."/>
            <person name="Pereira M."/>
            <person name="Stoco P.H."/>
            <person name="de Mendonca-Neto R.P."/>
            <person name="Teixeira S.M."/>
            <person name="Maciel T.E."/>
            <person name="de Oliveira Mendes T.A."/>
            <person name="Urmenyi T.P."/>
            <person name="de Souza W."/>
            <person name="Schenkman S."/>
            <person name="de Vasconcelos A.T."/>
        </authorList>
    </citation>
    <scope>NUCLEOTIDE SEQUENCE [LARGE SCALE GENOMIC DNA]</scope>
</reference>
<evidence type="ECO:0000256" key="6">
    <source>
        <dbReference type="ARBA" id="ARBA00023004"/>
    </source>
</evidence>
<evidence type="ECO:0000256" key="3">
    <source>
        <dbReference type="ARBA" id="ARBA00022723"/>
    </source>
</evidence>
<keyword evidence="7" id="KW-0539">Nucleus</keyword>
<comment type="subcellular location">
    <subcellularLocation>
        <location evidence="1">Nucleus</location>
    </subcellularLocation>
</comment>
<evidence type="ECO:0000256" key="4">
    <source>
        <dbReference type="ARBA" id="ARBA00022964"/>
    </source>
</evidence>
<evidence type="ECO:0000313" key="12">
    <source>
        <dbReference type="Proteomes" id="UP000015354"/>
    </source>
</evidence>
<dbReference type="OrthoDB" id="412814at2759"/>
<dbReference type="SUPFAM" id="SSF51197">
    <property type="entry name" value="Clavaminate synthase-like"/>
    <property type="match status" value="1"/>
</dbReference>
<evidence type="ECO:0000259" key="10">
    <source>
        <dbReference type="PROSITE" id="PS51471"/>
    </source>
</evidence>
<evidence type="ECO:0000256" key="5">
    <source>
        <dbReference type="ARBA" id="ARBA00023002"/>
    </source>
</evidence>
<feature type="domain" description="Fe2OG dioxygenase" evidence="10">
    <location>
        <begin position="373"/>
        <end position="515"/>
    </location>
</feature>
<dbReference type="GO" id="GO:0046872">
    <property type="term" value="F:metal ion binding"/>
    <property type="evidence" value="ECO:0007669"/>
    <property type="project" value="UniProtKB-KW"/>
</dbReference>
<sequence>MKRIFSVSQRCLPSVCGAALVCSPRSFQCSSVRRQEGATPQGGSKLTGELKSKGFINSTPNCSFDFTDSDTQPDLATDIVTEMAPNVSYTKDLHGPWLIMTDDLQGELFLDHDQFVYYRPANGIGYGIGTIEVLHADETGTAFTLTLESYTYNQTETIAPVFGLSFTATGMVKRVSSKSTNYETFSLVGVWQKTDRNQAKGDPIKPQKDSGETSVGQFNAAKLSPWNPRDAKPAWEPNAELKEVFRQIFPASLQLQSHIARAEAQRSAEPAAPRAAEKPHHLQLEKYAVGSIPGIYYIPDYVSPEEEARIAENIRKTPGELKTQLKKRTVQEWGCTMCDQCEKSFVSDANMPHWVQECTDMLVYDGIFTPTTFPNSVRIHEYQPGEGIGPHCDGPIYVPVVTVLSLASTCVMNFYPRREPYADAPMDHYNDTFKFTEGSIGSQTPVQSVVMEPGSLLIFSGEAYYYYPHGVSDKEVSDLSPEVSGPVVNRHLLKDPDVASVTRSYRSSITTRNLLTRCNHQTERAEYAMKRAWHLYHQKAIPESLFTPAALQDNDGALAKDGAAVGAATSEPLRSPVPSSLSATTHTAALEQKMNELLQQQKELQSSLEELKQIMAISISQNANFQKETSTVLNNLSKTILELDSKMEDIEETLEDSIKKA</sequence>
<dbReference type="Proteomes" id="UP000015354">
    <property type="component" value="Unassembled WGS sequence"/>
</dbReference>
<accession>S9TXD1</accession>
<keyword evidence="8" id="KW-0175">Coiled coil</keyword>
<evidence type="ECO:0000256" key="8">
    <source>
        <dbReference type="SAM" id="Coils"/>
    </source>
</evidence>
<name>S9TXD1_9TRYP</name>
<dbReference type="Pfam" id="PF13532">
    <property type="entry name" value="2OG-FeII_Oxy_2"/>
    <property type="match status" value="1"/>
</dbReference>
<evidence type="ECO:0000256" key="7">
    <source>
        <dbReference type="ARBA" id="ARBA00023242"/>
    </source>
</evidence>
<evidence type="ECO:0000313" key="11">
    <source>
        <dbReference type="EMBL" id="EPY23117.1"/>
    </source>
</evidence>
<dbReference type="PANTHER" id="PTHR46030">
    <property type="entry name" value="ALPHA-KETOGLUTARATE-DEPENDENT DIOXYGENASE ALKB HOMOLOG 6"/>
    <property type="match status" value="1"/>
</dbReference>
<proteinExistence type="inferred from homology"/>
<dbReference type="InterPro" id="IPR027450">
    <property type="entry name" value="AlkB-like"/>
</dbReference>
<gene>
    <name evidence="11" type="ORF">STCU_07865</name>
</gene>
<feature type="region of interest" description="Disordered" evidence="9">
    <location>
        <begin position="197"/>
        <end position="229"/>
    </location>
</feature>
<dbReference type="GO" id="GO:0051213">
    <property type="term" value="F:dioxygenase activity"/>
    <property type="evidence" value="ECO:0007669"/>
    <property type="project" value="UniProtKB-KW"/>
</dbReference>
<organism evidence="11 12">
    <name type="scientific">Strigomonas culicis</name>
    <dbReference type="NCBI Taxonomy" id="28005"/>
    <lineage>
        <taxon>Eukaryota</taxon>
        <taxon>Discoba</taxon>
        <taxon>Euglenozoa</taxon>
        <taxon>Kinetoplastea</taxon>
        <taxon>Metakinetoplastina</taxon>
        <taxon>Trypanosomatida</taxon>
        <taxon>Trypanosomatidae</taxon>
        <taxon>Strigomonadinae</taxon>
        <taxon>Strigomonas</taxon>
    </lineage>
</organism>
<comment type="similarity">
    <text evidence="2">Belongs to the alkB family.</text>
</comment>
<keyword evidence="4" id="KW-0223">Dioxygenase</keyword>